<dbReference type="Proteomes" id="UP000218334">
    <property type="component" value="Unassembled WGS sequence"/>
</dbReference>
<dbReference type="EMBL" id="KZ293459">
    <property type="protein sequence ID" value="PBK63366.1"/>
    <property type="molecule type" value="Genomic_DNA"/>
</dbReference>
<keyword evidence="3" id="KW-1185">Reference proteome</keyword>
<evidence type="ECO:0000313" key="2">
    <source>
        <dbReference type="EMBL" id="PBK63366.1"/>
    </source>
</evidence>
<evidence type="ECO:0000259" key="1">
    <source>
        <dbReference type="PROSITE" id="PS50181"/>
    </source>
</evidence>
<sequence>MSGRSSQSITYEGIDLPSMLQAVTSRYNDLLSAKQQDVLLLPPAYSDPLDEKTTEILKESGLCLNHGLAYIDADISHLTDALCQLTENRRLLHDLRRKCRAALYPISILPLEILTDILCYAASDPINIFDTKHPAWAISKVCRLWRTIITTVCPEAWSRILVPCVSYVARMLNNDALSSSVLETALSRSQTHRIDFTMEFDEVHVMDEPQKDKKDIWAVAALHADRWEKLHLSIHPSDTNVLGVLRGRLSSLRECVLHFYTNDRGRNSPIDAFEYTPELTHMDLQGVAPDILVPSITPKLESFKYRAGSSDDIDEWWYTPHLISLKYFLNIIRNSPKLAVVDILCEPSYSNDTASPRIMRPLLSKLVVNNTAFLRSLLAPALKEVTLVEESSIDDSPHPGSLDFLADFHEFLVESRCSTLSRLDMTIEHLDHHFLSILQLTPALISFQLKTDGAWRNDAVVQELIVQLTNVEAFLPHLEEIELNLLTGQEWEVHCADCAMVNMVAARRHGSLQKFCFVAKLAILCNLGKDDVKRLEDFRADGLDVALRSLDNLIPAYVSPPWRCTPLRTPSPTS</sequence>
<dbReference type="STRING" id="1076256.A0A2H3BJX9"/>
<dbReference type="AlphaFoldDB" id="A0A2H3BJX9"/>
<accession>A0A2H3BJX9</accession>
<dbReference type="InterPro" id="IPR001810">
    <property type="entry name" value="F-box_dom"/>
</dbReference>
<proteinExistence type="predicted"/>
<evidence type="ECO:0000313" key="3">
    <source>
        <dbReference type="Proteomes" id="UP000218334"/>
    </source>
</evidence>
<organism evidence="2 3">
    <name type="scientific">Armillaria solidipes</name>
    <dbReference type="NCBI Taxonomy" id="1076256"/>
    <lineage>
        <taxon>Eukaryota</taxon>
        <taxon>Fungi</taxon>
        <taxon>Dikarya</taxon>
        <taxon>Basidiomycota</taxon>
        <taxon>Agaricomycotina</taxon>
        <taxon>Agaricomycetes</taxon>
        <taxon>Agaricomycetidae</taxon>
        <taxon>Agaricales</taxon>
        <taxon>Marasmiineae</taxon>
        <taxon>Physalacriaceae</taxon>
        <taxon>Armillaria</taxon>
    </lineage>
</organism>
<name>A0A2H3BJX9_9AGAR</name>
<dbReference type="PROSITE" id="PS50181">
    <property type="entry name" value="FBOX"/>
    <property type="match status" value="1"/>
</dbReference>
<reference evidence="3" key="1">
    <citation type="journal article" date="2017" name="Nat. Ecol. Evol.">
        <title>Genome expansion and lineage-specific genetic innovations in the forest pathogenic fungi Armillaria.</title>
        <authorList>
            <person name="Sipos G."/>
            <person name="Prasanna A.N."/>
            <person name="Walter M.C."/>
            <person name="O'Connor E."/>
            <person name="Balint B."/>
            <person name="Krizsan K."/>
            <person name="Kiss B."/>
            <person name="Hess J."/>
            <person name="Varga T."/>
            <person name="Slot J."/>
            <person name="Riley R."/>
            <person name="Boka B."/>
            <person name="Rigling D."/>
            <person name="Barry K."/>
            <person name="Lee J."/>
            <person name="Mihaltcheva S."/>
            <person name="LaButti K."/>
            <person name="Lipzen A."/>
            <person name="Waldron R."/>
            <person name="Moloney N.M."/>
            <person name="Sperisen C."/>
            <person name="Kredics L."/>
            <person name="Vagvoelgyi C."/>
            <person name="Patrignani A."/>
            <person name="Fitzpatrick D."/>
            <person name="Nagy I."/>
            <person name="Doyle S."/>
            <person name="Anderson J.B."/>
            <person name="Grigoriev I.V."/>
            <person name="Gueldener U."/>
            <person name="Muensterkoetter M."/>
            <person name="Nagy L.G."/>
        </authorList>
    </citation>
    <scope>NUCLEOTIDE SEQUENCE [LARGE SCALE GENOMIC DNA]</scope>
    <source>
        <strain evidence="3">28-4</strain>
    </source>
</reference>
<feature type="domain" description="F-box" evidence="1">
    <location>
        <begin position="103"/>
        <end position="160"/>
    </location>
</feature>
<gene>
    <name evidence="2" type="ORF">ARMSODRAFT_919625</name>
</gene>
<protein>
    <recommendedName>
        <fullName evidence="1">F-box domain-containing protein</fullName>
    </recommendedName>
</protein>